<dbReference type="InterPro" id="IPR007110">
    <property type="entry name" value="Ig-like_dom"/>
</dbReference>
<evidence type="ECO:0000256" key="2">
    <source>
        <dbReference type="ARBA" id="ARBA00022801"/>
    </source>
</evidence>
<evidence type="ECO:0000313" key="7">
    <source>
        <dbReference type="Proteomes" id="UP000784294"/>
    </source>
</evidence>
<dbReference type="PANTHER" id="PTHR12649">
    <property type="entry name" value="PEPTIDYL-TRNA HYDROLASE 2"/>
    <property type="match status" value="1"/>
</dbReference>
<dbReference type="Pfam" id="PF01981">
    <property type="entry name" value="PTH2"/>
    <property type="match status" value="1"/>
</dbReference>
<keyword evidence="7" id="KW-1185">Reference proteome</keyword>
<protein>
    <recommendedName>
        <fullName evidence="1">peptidyl-tRNA hydrolase</fullName>
        <ecNumber evidence="1">3.1.1.29</ecNumber>
    </recommendedName>
</protein>
<dbReference type="GO" id="GO:0004045">
    <property type="term" value="F:peptidyl-tRNA hydrolase activity"/>
    <property type="evidence" value="ECO:0007669"/>
    <property type="project" value="UniProtKB-EC"/>
</dbReference>
<dbReference type="AlphaFoldDB" id="A0A448X0D4"/>
<dbReference type="InterPro" id="IPR023476">
    <property type="entry name" value="Pep_tRNA_hydro_II_dom_sf"/>
</dbReference>
<evidence type="ECO:0000259" key="5">
    <source>
        <dbReference type="PROSITE" id="PS50835"/>
    </source>
</evidence>
<reference evidence="6" key="1">
    <citation type="submission" date="2018-11" db="EMBL/GenBank/DDBJ databases">
        <authorList>
            <consortium name="Pathogen Informatics"/>
        </authorList>
    </citation>
    <scope>NUCLEOTIDE SEQUENCE</scope>
</reference>
<accession>A0A448X0D4</accession>
<dbReference type="Proteomes" id="UP000784294">
    <property type="component" value="Unassembled WGS sequence"/>
</dbReference>
<comment type="caution">
    <text evidence="6">The sequence shown here is derived from an EMBL/GenBank/DDBJ whole genome shotgun (WGS) entry which is preliminary data.</text>
</comment>
<dbReference type="OrthoDB" id="1733656at2759"/>
<comment type="catalytic activity">
    <reaction evidence="4">
        <text>an N-acyl-L-alpha-aminoacyl-tRNA + H2O = an N-acyl-L-amino acid + a tRNA + H(+)</text>
        <dbReference type="Rhea" id="RHEA:54448"/>
        <dbReference type="Rhea" id="RHEA-COMP:10123"/>
        <dbReference type="Rhea" id="RHEA-COMP:13883"/>
        <dbReference type="ChEBI" id="CHEBI:15377"/>
        <dbReference type="ChEBI" id="CHEBI:15378"/>
        <dbReference type="ChEBI" id="CHEBI:59874"/>
        <dbReference type="ChEBI" id="CHEBI:78442"/>
        <dbReference type="ChEBI" id="CHEBI:138191"/>
        <dbReference type="EC" id="3.1.1.29"/>
    </reaction>
</comment>
<dbReference type="EC" id="3.1.1.29" evidence="1"/>
<name>A0A448X0D4_9PLAT</name>
<sequence length="113" mass="12339">MSRGKAAAQCCHATLSCYNHALKATPAIVKRWESQGQRKITLKVESEDELFVNFYSFPLRIALSTLATSKHLLNCIIHDAGRTQVPQGTATVLGIGPASTKDIDEVSGHLKLY</sequence>
<dbReference type="SUPFAM" id="SSF102462">
    <property type="entry name" value="Peptidyl-tRNA hydrolase II"/>
    <property type="match status" value="1"/>
</dbReference>
<proteinExistence type="inferred from homology"/>
<dbReference type="GO" id="GO:0005829">
    <property type="term" value="C:cytosol"/>
    <property type="evidence" value="ECO:0007669"/>
    <property type="project" value="TreeGrafter"/>
</dbReference>
<evidence type="ECO:0000256" key="1">
    <source>
        <dbReference type="ARBA" id="ARBA00013260"/>
    </source>
</evidence>
<dbReference type="InterPro" id="IPR002833">
    <property type="entry name" value="PTH2"/>
</dbReference>
<evidence type="ECO:0000313" key="6">
    <source>
        <dbReference type="EMBL" id="VEL24690.1"/>
    </source>
</evidence>
<comment type="similarity">
    <text evidence="3">Belongs to the PTH2 family.</text>
</comment>
<dbReference type="FunFam" id="3.40.1490.10:FF:000001">
    <property type="entry name" value="Peptidyl-tRNA hydrolase 2"/>
    <property type="match status" value="1"/>
</dbReference>
<dbReference type="PROSITE" id="PS51257">
    <property type="entry name" value="PROKAR_LIPOPROTEIN"/>
    <property type="match status" value="1"/>
</dbReference>
<organism evidence="6 7">
    <name type="scientific">Protopolystoma xenopodis</name>
    <dbReference type="NCBI Taxonomy" id="117903"/>
    <lineage>
        <taxon>Eukaryota</taxon>
        <taxon>Metazoa</taxon>
        <taxon>Spiralia</taxon>
        <taxon>Lophotrochozoa</taxon>
        <taxon>Platyhelminthes</taxon>
        <taxon>Monogenea</taxon>
        <taxon>Polyopisthocotylea</taxon>
        <taxon>Polystomatidea</taxon>
        <taxon>Polystomatidae</taxon>
        <taxon>Protopolystoma</taxon>
    </lineage>
</organism>
<feature type="domain" description="Ig-like" evidence="5">
    <location>
        <begin position="1"/>
        <end position="91"/>
    </location>
</feature>
<dbReference type="Gene3D" id="3.40.1490.10">
    <property type="entry name" value="Bit1"/>
    <property type="match status" value="1"/>
</dbReference>
<evidence type="ECO:0000256" key="3">
    <source>
        <dbReference type="ARBA" id="ARBA00038050"/>
    </source>
</evidence>
<dbReference type="CDD" id="cd02430">
    <property type="entry name" value="PTH2"/>
    <property type="match status" value="1"/>
</dbReference>
<dbReference type="EMBL" id="CAAALY010069067">
    <property type="protein sequence ID" value="VEL24690.1"/>
    <property type="molecule type" value="Genomic_DNA"/>
</dbReference>
<dbReference type="PANTHER" id="PTHR12649:SF11">
    <property type="entry name" value="PEPTIDYL-TRNA HYDROLASE 2, MITOCHONDRIAL"/>
    <property type="match status" value="1"/>
</dbReference>
<evidence type="ECO:0000256" key="4">
    <source>
        <dbReference type="ARBA" id="ARBA00048707"/>
    </source>
</evidence>
<gene>
    <name evidence="6" type="ORF">PXEA_LOCUS18130</name>
</gene>
<keyword evidence="2" id="KW-0378">Hydrolase</keyword>
<dbReference type="NCBIfam" id="TIGR00283">
    <property type="entry name" value="arch_pth2"/>
    <property type="match status" value="1"/>
</dbReference>
<dbReference type="PROSITE" id="PS50835">
    <property type="entry name" value="IG_LIKE"/>
    <property type="match status" value="1"/>
</dbReference>